<gene>
    <name evidence="1" type="ORF">CASFOL_007080</name>
</gene>
<organism evidence="1 2">
    <name type="scientific">Castilleja foliolosa</name>
    <dbReference type="NCBI Taxonomy" id="1961234"/>
    <lineage>
        <taxon>Eukaryota</taxon>
        <taxon>Viridiplantae</taxon>
        <taxon>Streptophyta</taxon>
        <taxon>Embryophyta</taxon>
        <taxon>Tracheophyta</taxon>
        <taxon>Spermatophyta</taxon>
        <taxon>Magnoliopsida</taxon>
        <taxon>eudicotyledons</taxon>
        <taxon>Gunneridae</taxon>
        <taxon>Pentapetalae</taxon>
        <taxon>asterids</taxon>
        <taxon>lamiids</taxon>
        <taxon>Lamiales</taxon>
        <taxon>Orobanchaceae</taxon>
        <taxon>Pedicularideae</taxon>
        <taxon>Castillejinae</taxon>
        <taxon>Castilleja</taxon>
    </lineage>
</organism>
<evidence type="ECO:0000313" key="2">
    <source>
        <dbReference type="Proteomes" id="UP001632038"/>
    </source>
</evidence>
<accession>A0ABD3EA94</accession>
<evidence type="ECO:0000313" key="1">
    <source>
        <dbReference type="EMBL" id="KAL3650677.1"/>
    </source>
</evidence>
<protein>
    <recommendedName>
        <fullName evidence="3">Tubulin-specific chaperone A</fullName>
    </recommendedName>
</protein>
<dbReference type="Proteomes" id="UP001632038">
    <property type="component" value="Unassembled WGS sequence"/>
</dbReference>
<name>A0ABD3EA94_9LAMI</name>
<comment type="caution">
    <text evidence="1">The sequence shown here is derived from an EMBL/GenBank/DDBJ whole genome shotgun (WGS) entry which is preliminary data.</text>
</comment>
<proteinExistence type="predicted"/>
<keyword evidence="2" id="KW-1185">Reference proteome</keyword>
<dbReference type="EMBL" id="JAVIJP010000007">
    <property type="protein sequence ID" value="KAL3650677.1"/>
    <property type="molecule type" value="Genomic_DNA"/>
</dbReference>
<evidence type="ECO:0008006" key="3">
    <source>
        <dbReference type="Google" id="ProtNLM"/>
    </source>
</evidence>
<dbReference type="AlphaFoldDB" id="A0ABD3EA94"/>
<reference evidence="2" key="1">
    <citation type="journal article" date="2024" name="IScience">
        <title>Strigolactones Initiate the Formation of Haustorium-like Structures in Castilleja.</title>
        <authorList>
            <person name="Buerger M."/>
            <person name="Peterson D."/>
            <person name="Chory J."/>
        </authorList>
    </citation>
    <scope>NUCLEOTIDE SEQUENCE [LARGE SCALE GENOMIC DNA]</scope>
</reference>
<sequence length="115" mass="12562">MTTVAEMANSTKPNALGAIRAKLVPLGVDPEPIIASCSQAFDAYVQARTSIIQLVKESSPYDPTSEYEDDVDHFKACKTELLNKANLSLPEIDQFDPEKSINTIIKTIANSNYAD</sequence>